<evidence type="ECO:0000313" key="3">
    <source>
        <dbReference type="Proteomes" id="UP001066276"/>
    </source>
</evidence>
<accession>A0AAV7SZ72</accession>
<name>A0AAV7SZ72_PLEWA</name>
<evidence type="ECO:0000256" key="1">
    <source>
        <dbReference type="SAM" id="MobiDB-lite"/>
    </source>
</evidence>
<gene>
    <name evidence="2" type="ORF">NDU88_001070</name>
</gene>
<dbReference type="Proteomes" id="UP001066276">
    <property type="component" value="Chromosome 4_1"/>
</dbReference>
<feature type="compositionally biased region" description="Basic and acidic residues" evidence="1">
    <location>
        <begin position="41"/>
        <end position="55"/>
    </location>
</feature>
<comment type="caution">
    <text evidence="2">The sequence shown here is derived from an EMBL/GenBank/DDBJ whole genome shotgun (WGS) entry which is preliminary data.</text>
</comment>
<sequence length="86" mass="9750">MPSTEGKGDRRIGKTLRTRYEAVYNGPYTRASKNCITQPARRGEAAGDAGEEKRTRSIRTRPQRCLEHARALNCLNSSRTSRKKQK</sequence>
<protein>
    <submittedName>
        <fullName evidence="2">Uncharacterized protein</fullName>
    </submittedName>
</protein>
<dbReference type="AlphaFoldDB" id="A0AAV7SZ72"/>
<evidence type="ECO:0000313" key="2">
    <source>
        <dbReference type="EMBL" id="KAJ1169164.1"/>
    </source>
</evidence>
<proteinExistence type="predicted"/>
<reference evidence="2" key="1">
    <citation type="journal article" date="2022" name="bioRxiv">
        <title>Sequencing and chromosome-scale assembly of the giantPleurodeles waltlgenome.</title>
        <authorList>
            <person name="Brown T."/>
            <person name="Elewa A."/>
            <person name="Iarovenko S."/>
            <person name="Subramanian E."/>
            <person name="Araus A.J."/>
            <person name="Petzold A."/>
            <person name="Susuki M."/>
            <person name="Suzuki K.-i.T."/>
            <person name="Hayashi T."/>
            <person name="Toyoda A."/>
            <person name="Oliveira C."/>
            <person name="Osipova E."/>
            <person name="Leigh N.D."/>
            <person name="Simon A."/>
            <person name="Yun M.H."/>
        </authorList>
    </citation>
    <scope>NUCLEOTIDE SEQUENCE</scope>
    <source>
        <strain evidence="2">20211129_DDA</strain>
        <tissue evidence="2">Liver</tissue>
    </source>
</reference>
<organism evidence="2 3">
    <name type="scientific">Pleurodeles waltl</name>
    <name type="common">Iberian ribbed newt</name>
    <dbReference type="NCBI Taxonomy" id="8319"/>
    <lineage>
        <taxon>Eukaryota</taxon>
        <taxon>Metazoa</taxon>
        <taxon>Chordata</taxon>
        <taxon>Craniata</taxon>
        <taxon>Vertebrata</taxon>
        <taxon>Euteleostomi</taxon>
        <taxon>Amphibia</taxon>
        <taxon>Batrachia</taxon>
        <taxon>Caudata</taxon>
        <taxon>Salamandroidea</taxon>
        <taxon>Salamandridae</taxon>
        <taxon>Pleurodelinae</taxon>
        <taxon>Pleurodeles</taxon>
    </lineage>
</organism>
<dbReference type="EMBL" id="JANPWB010000007">
    <property type="protein sequence ID" value="KAJ1169164.1"/>
    <property type="molecule type" value="Genomic_DNA"/>
</dbReference>
<feature type="region of interest" description="Disordered" evidence="1">
    <location>
        <begin position="38"/>
        <end position="61"/>
    </location>
</feature>
<keyword evidence="3" id="KW-1185">Reference proteome</keyword>